<reference evidence="3" key="1">
    <citation type="submission" date="2016-10" db="EMBL/GenBank/DDBJ databases">
        <authorList>
            <person name="Varghese N."/>
            <person name="Submissions S."/>
        </authorList>
    </citation>
    <scope>NUCLEOTIDE SEQUENCE [LARGE SCALE GENOMIC DNA]</scope>
    <source>
        <strain evidence="3">DSM 22530</strain>
    </source>
</reference>
<organism evidence="2 3">
    <name type="scientific">Lentibacillus persicus</name>
    <dbReference type="NCBI Taxonomy" id="640948"/>
    <lineage>
        <taxon>Bacteria</taxon>
        <taxon>Bacillati</taxon>
        <taxon>Bacillota</taxon>
        <taxon>Bacilli</taxon>
        <taxon>Bacillales</taxon>
        <taxon>Bacillaceae</taxon>
        <taxon>Lentibacillus</taxon>
    </lineage>
</organism>
<evidence type="ECO:0000313" key="3">
    <source>
        <dbReference type="Proteomes" id="UP000199474"/>
    </source>
</evidence>
<feature type="transmembrane region" description="Helical" evidence="1">
    <location>
        <begin position="89"/>
        <end position="107"/>
    </location>
</feature>
<keyword evidence="1" id="KW-1133">Transmembrane helix</keyword>
<sequence length="166" mass="19701">MHILIALSVTLAAWRWADWARFETFHPTILYIVSMDLLYYFFTYDYQLWIFRSNLGVPEEVVDLLHTFIVLPGATMIFLSKFPAERISAIFYTAKWVFVFFSIEWVFHLFNLIQYDNGWSLVWSAIFLIVMFPMLILHCKRPLIAYGLSVVVIALLLIIFNVPWLY</sequence>
<dbReference type="NCBIfam" id="NF041644">
    <property type="entry name" value="CBO0543_fam"/>
    <property type="match status" value="1"/>
</dbReference>
<evidence type="ECO:0000256" key="1">
    <source>
        <dbReference type="SAM" id="Phobius"/>
    </source>
</evidence>
<dbReference type="STRING" id="640948.SAMN05216238_101401"/>
<proteinExistence type="predicted"/>
<dbReference type="EMBL" id="FOMR01000001">
    <property type="protein sequence ID" value="SFD45182.1"/>
    <property type="molecule type" value="Genomic_DNA"/>
</dbReference>
<protein>
    <submittedName>
        <fullName evidence="2">Uncharacterized protein</fullName>
    </submittedName>
</protein>
<feature type="transmembrane region" description="Helical" evidence="1">
    <location>
        <begin position="25"/>
        <end position="42"/>
    </location>
</feature>
<dbReference type="OrthoDB" id="2628935at2"/>
<dbReference type="InterPro" id="IPR048147">
    <property type="entry name" value="CBO0543-like"/>
</dbReference>
<dbReference type="AlphaFoldDB" id="A0A1I1SFT1"/>
<dbReference type="RefSeq" id="WP_090080486.1">
    <property type="nucleotide sequence ID" value="NZ_FOMR01000001.1"/>
</dbReference>
<keyword evidence="1" id="KW-0472">Membrane</keyword>
<dbReference type="Proteomes" id="UP000199474">
    <property type="component" value="Unassembled WGS sequence"/>
</dbReference>
<accession>A0A1I1SFT1</accession>
<keyword evidence="1" id="KW-0812">Transmembrane</keyword>
<evidence type="ECO:0000313" key="2">
    <source>
        <dbReference type="EMBL" id="SFD45182.1"/>
    </source>
</evidence>
<feature type="transmembrane region" description="Helical" evidence="1">
    <location>
        <begin position="144"/>
        <end position="165"/>
    </location>
</feature>
<keyword evidence="3" id="KW-1185">Reference proteome</keyword>
<gene>
    <name evidence="2" type="ORF">SAMN05216238_101401</name>
</gene>
<feature type="transmembrane region" description="Helical" evidence="1">
    <location>
        <begin position="119"/>
        <end position="137"/>
    </location>
</feature>
<name>A0A1I1SFT1_9BACI</name>